<evidence type="ECO:0000259" key="3">
    <source>
        <dbReference type="PROSITE" id="PS50937"/>
    </source>
</evidence>
<dbReference type="SUPFAM" id="SSF55136">
    <property type="entry name" value="Probable bacterial effector-binding domain"/>
    <property type="match status" value="1"/>
</dbReference>
<name>A0A6G8PZL5_9ACTN</name>
<feature type="coiled-coil region" evidence="2">
    <location>
        <begin position="79"/>
        <end position="113"/>
    </location>
</feature>
<dbReference type="RefSeq" id="WP_166397320.1">
    <property type="nucleotide sequence ID" value="NZ_CP045121.1"/>
</dbReference>
<dbReference type="SUPFAM" id="SSF46955">
    <property type="entry name" value="Putative DNA-binding domain"/>
    <property type="match status" value="1"/>
</dbReference>
<dbReference type="InterPro" id="IPR010499">
    <property type="entry name" value="AraC_E-bd"/>
</dbReference>
<dbReference type="Pfam" id="PF06445">
    <property type="entry name" value="GyrI-like"/>
    <property type="match status" value="1"/>
</dbReference>
<dbReference type="Gene3D" id="1.10.1660.10">
    <property type="match status" value="1"/>
</dbReference>
<dbReference type="InterPro" id="IPR009061">
    <property type="entry name" value="DNA-bd_dom_put_sf"/>
</dbReference>
<dbReference type="Proteomes" id="UP000502706">
    <property type="component" value="Chromosome"/>
</dbReference>
<feature type="domain" description="HTH merR-type" evidence="3">
    <location>
        <begin position="1"/>
        <end position="71"/>
    </location>
</feature>
<dbReference type="Gene3D" id="3.20.80.10">
    <property type="entry name" value="Regulatory factor, effector binding domain"/>
    <property type="match status" value="1"/>
</dbReference>
<dbReference type="PROSITE" id="PS50937">
    <property type="entry name" value="HTH_MERR_2"/>
    <property type="match status" value="1"/>
</dbReference>
<dbReference type="AlphaFoldDB" id="A0A6G8PZL5"/>
<protein>
    <submittedName>
        <fullName evidence="4">MerR family transcriptional regulator</fullName>
    </submittedName>
</protein>
<organism evidence="4 5">
    <name type="scientific">Rubrobacter marinus</name>
    <dbReference type="NCBI Taxonomy" id="2653852"/>
    <lineage>
        <taxon>Bacteria</taxon>
        <taxon>Bacillati</taxon>
        <taxon>Actinomycetota</taxon>
        <taxon>Rubrobacteria</taxon>
        <taxon>Rubrobacterales</taxon>
        <taxon>Rubrobacteraceae</taxon>
        <taxon>Rubrobacter</taxon>
    </lineage>
</organism>
<accession>A0A6G8PZL5</accession>
<dbReference type="PROSITE" id="PS00552">
    <property type="entry name" value="HTH_MERR_1"/>
    <property type="match status" value="1"/>
</dbReference>
<dbReference type="InterPro" id="IPR047057">
    <property type="entry name" value="MerR_fam"/>
</dbReference>
<dbReference type="GO" id="GO:0003677">
    <property type="term" value="F:DNA binding"/>
    <property type="evidence" value="ECO:0007669"/>
    <property type="project" value="UniProtKB-KW"/>
</dbReference>
<keyword evidence="1" id="KW-0238">DNA-binding</keyword>
<dbReference type="InterPro" id="IPR000551">
    <property type="entry name" value="MerR-type_HTH_dom"/>
</dbReference>
<dbReference type="InterPro" id="IPR011256">
    <property type="entry name" value="Reg_factor_effector_dom_sf"/>
</dbReference>
<dbReference type="SMART" id="SM00871">
    <property type="entry name" value="AraC_E_bind"/>
    <property type="match status" value="1"/>
</dbReference>
<sequence>MLRIGEFSRLARVSVKALRLYDRLGLLKPARTDAFSGYRYYSGEQLPRLNAILALKDLGFSLGQVGRLLNEGLSRAQIRAMLELRRGEAERALKAEQERLARVEARLRRMDGEGGVPGSHEVVLKAMGPQRVASVRETLPAYSEVGRLFGELRAYAERHGVRPSAWVSVWHDEEYRDEDADGEAAFVADGPLPDDGRVRESLLPAVEHMAATVHHGPFDTIGVAYAALLAWIEGNGYRVAGPHREVYLSGGEQGNPDYVTEIQVPVEKAEGRERPA</sequence>
<evidence type="ECO:0000313" key="4">
    <source>
        <dbReference type="EMBL" id="QIN79646.1"/>
    </source>
</evidence>
<gene>
    <name evidence="4" type="ORF">GBA65_15180</name>
</gene>
<dbReference type="GO" id="GO:0003700">
    <property type="term" value="F:DNA-binding transcription factor activity"/>
    <property type="evidence" value="ECO:0007669"/>
    <property type="project" value="InterPro"/>
</dbReference>
<dbReference type="SMART" id="SM00422">
    <property type="entry name" value="HTH_MERR"/>
    <property type="match status" value="1"/>
</dbReference>
<evidence type="ECO:0000313" key="5">
    <source>
        <dbReference type="Proteomes" id="UP000502706"/>
    </source>
</evidence>
<evidence type="ECO:0000256" key="2">
    <source>
        <dbReference type="SAM" id="Coils"/>
    </source>
</evidence>
<dbReference type="CDD" id="cd01107">
    <property type="entry name" value="HTH_BmrR"/>
    <property type="match status" value="1"/>
</dbReference>
<keyword evidence="2" id="KW-0175">Coiled coil</keyword>
<dbReference type="PANTHER" id="PTHR30204:SF97">
    <property type="entry name" value="MERR FAMILY REGULATORY PROTEIN"/>
    <property type="match status" value="1"/>
</dbReference>
<dbReference type="PANTHER" id="PTHR30204">
    <property type="entry name" value="REDOX-CYCLING DRUG-SENSING TRANSCRIPTIONAL ACTIVATOR SOXR"/>
    <property type="match status" value="1"/>
</dbReference>
<evidence type="ECO:0000256" key="1">
    <source>
        <dbReference type="ARBA" id="ARBA00023125"/>
    </source>
</evidence>
<dbReference type="EMBL" id="CP045121">
    <property type="protein sequence ID" value="QIN79646.1"/>
    <property type="molecule type" value="Genomic_DNA"/>
</dbReference>
<dbReference type="KEGG" id="rmar:GBA65_15180"/>
<dbReference type="InterPro" id="IPR029442">
    <property type="entry name" value="GyrI-like"/>
</dbReference>
<reference evidence="4 5" key="1">
    <citation type="submission" date="2019-10" db="EMBL/GenBank/DDBJ databases">
        <title>Rubrobacter sp nov SCSIO 52915 isolated from a deep-sea sediment in the South China Sea.</title>
        <authorList>
            <person name="Chen R.W."/>
        </authorList>
    </citation>
    <scope>NUCLEOTIDE SEQUENCE [LARGE SCALE GENOMIC DNA]</scope>
    <source>
        <strain evidence="4 5">SCSIO 52915</strain>
    </source>
</reference>
<proteinExistence type="predicted"/>
<dbReference type="Pfam" id="PF13411">
    <property type="entry name" value="MerR_1"/>
    <property type="match status" value="1"/>
</dbReference>
<keyword evidence="5" id="KW-1185">Reference proteome</keyword>